<dbReference type="PATRIC" id="fig|46224.3.peg.285"/>
<dbReference type="RefSeq" id="WP_160331474.1">
    <property type="nucleotide sequence ID" value="NZ_LQYN01000101.1"/>
</dbReference>
<evidence type="ECO:0000313" key="2">
    <source>
        <dbReference type="Proteomes" id="UP000075666"/>
    </source>
</evidence>
<proteinExistence type="predicted"/>
<dbReference type="EMBL" id="LQYN01000101">
    <property type="protein sequence ID" value="KYC94385.1"/>
    <property type="molecule type" value="Genomic_DNA"/>
</dbReference>
<comment type="caution">
    <text evidence="1">The sequence shown here is derived from an EMBL/GenBank/DDBJ whole genome shotgun (WGS) entry which is preliminary data.</text>
</comment>
<gene>
    <name evidence="1" type="ORF">B4102_3606</name>
</gene>
<evidence type="ECO:0000313" key="1">
    <source>
        <dbReference type="EMBL" id="KYC94385.1"/>
    </source>
</evidence>
<sequence>MYFVYYGNQIIGYKLCKVDTLYEAKELAIHFMNKGYREVYVSQEIPMKITFNVEFTRG</sequence>
<keyword evidence="2" id="KW-1185">Reference proteome</keyword>
<accession>A0A150KML4</accession>
<dbReference type="STRING" id="46224.B4102_3606"/>
<protein>
    <submittedName>
        <fullName evidence="1">Uncharacterized protein</fullName>
    </submittedName>
</protein>
<name>A0A150KML4_9BACI</name>
<dbReference type="AlphaFoldDB" id="A0A150KML4"/>
<dbReference type="Proteomes" id="UP000075666">
    <property type="component" value="Unassembled WGS sequence"/>
</dbReference>
<reference evidence="1 2" key="1">
    <citation type="submission" date="2016-01" db="EMBL/GenBank/DDBJ databases">
        <title>Genome Sequences of Twelve Sporeforming Bacillus Species Isolated from Foods.</title>
        <authorList>
            <person name="Berendsen E.M."/>
            <person name="Wells-Bennik M.H."/>
            <person name="Krawcyk A.O."/>
            <person name="De Jong A."/>
            <person name="Holsappel S."/>
            <person name="Eijlander R.T."/>
            <person name="Kuipers O.P."/>
        </authorList>
    </citation>
    <scope>NUCLEOTIDE SEQUENCE [LARGE SCALE GENOMIC DNA]</scope>
    <source>
        <strain evidence="1 2">B4102</strain>
    </source>
</reference>
<organism evidence="1 2">
    <name type="scientific">Heyndrickxia sporothermodurans</name>
    <dbReference type="NCBI Taxonomy" id="46224"/>
    <lineage>
        <taxon>Bacteria</taxon>
        <taxon>Bacillati</taxon>
        <taxon>Bacillota</taxon>
        <taxon>Bacilli</taxon>
        <taxon>Bacillales</taxon>
        <taxon>Bacillaceae</taxon>
        <taxon>Heyndrickxia</taxon>
    </lineage>
</organism>